<gene>
    <name evidence="2" type="ORF">ACJDU8_19170</name>
</gene>
<name>A0ABW8SSS3_9CLOT</name>
<evidence type="ECO:0000256" key="1">
    <source>
        <dbReference type="SAM" id="Phobius"/>
    </source>
</evidence>
<dbReference type="RefSeq" id="WP_406793774.1">
    <property type="nucleotide sequence ID" value="NZ_JBJHZX010000035.1"/>
</dbReference>
<dbReference type="EMBL" id="JBJHZX010000035">
    <property type="protein sequence ID" value="MFL0197670.1"/>
    <property type="molecule type" value="Genomic_DNA"/>
</dbReference>
<reference evidence="2 3" key="1">
    <citation type="submission" date="2024-11" db="EMBL/GenBank/DDBJ databases">
        <authorList>
            <person name="Heng Y.C."/>
            <person name="Lim A.C.H."/>
            <person name="Lee J.K.Y."/>
            <person name="Kittelmann S."/>
        </authorList>
    </citation>
    <scope>NUCLEOTIDE SEQUENCE [LARGE SCALE GENOMIC DNA]</scope>
    <source>
        <strain evidence="2 3">WILCCON 0269</strain>
    </source>
</reference>
<protein>
    <submittedName>
        <fullName evidence="2">DUF4363 family protein</fullName>
    </submittedName>
</protein>
<sequence>MKSTIVSFSIFILMLFSIIFSIHYLNSMCAKLQNLNMKIEQAVESNDWDKSYKNSEELTAEWKKYSPRLSIFSNNNEIDDINNELSKLMQHITYKSKEESLISISIIKNSIYGILEMQQLNMHNLF</sequence>
<keyword evidence="3" id="KW-1185">Reference proteome</keyword>
<evidence type="ECO:0000313" key="3">
    <source>
        <dbReference type="Proteomes" id="UP001623660"/>
    </source>
</evidence>
<dbReference type="Proteomes" id="UP001623660">
    <property type="component" value="Unassembled WGS sequence"/>
</dbReference>
<keyword evidence="1" id="KW-0472">Membrane</keyword>
<evidence type="ECO:0000313" key="2">
    <source>
        <dbReference type="EMBL" id="MFL0197670.1"/>
    </source>
</evidence>
<feature type="transmembrane region" description="Helical" evidence="1">
    <location>
        <begin position="6"/>
        <end position="25"/>
    </location>
</feature>
<keyword evidence="1" id="KW-0812">Transmembrane</keyword>
<dbReference type="Pfam" id="PF14276">
    <property type="entry name" value="DUF4363"/>
    <property type="match status" value="1"/>
</dbReference>
<dbReference type="InterPro" id="IPR025373">
    <property type="entry name" value="DUF4363"/>
</dbReference>
<keyword evidence="1" id="KW-1133">Transmembrane helix</keyword>
<organism evidence="2 3">
    <name type="scientific">Candidatus Clostridium eludens</name>
    <dbReference type="NCBI Taxonomy" id="3381663"/>
    <lineage>
        <taxon>Bacteria</taxon>
        <taxon>Bacillati</taxon>
        <taxon>Bacillota</taxon>
        <taxon>Clostridia</taxon>
        <taxon>Eubacteriales</taxon>
        <taxon>Clostridiaceae</taxon>
        <taxon>Clostridium</taxon>
    </lineage>
</organism>
<proteinExistence type="predicted"/>
<comment type="caution">
    <text evidence="2">The sequence shown here is derived from an EMBL/GenBank/DDBJ whole genome shotgun (WGS) entry which is preliminary data.</text>
</comment>
<accession>A0ABW8SSS3</accession>